<dbReference type="InterPro" id="IPR006016">
    <property type="entry name" value="UspA"/>
</dbReference>
<dbReference type="RefSeq" id="WP_062958544.1">
    <property type="nucleotide sequence ID" value="NZ_JALLPZ010000005.1"/>
</dbReference>
<organism evidence="3 6">
    <name type="scientific">Thalassospira xiamenensis</name>
    <dbReference type="NCBI Taxonomy" id="220697"/>
    <lineage>
        <taxon>Bacteria</taxon>
        <taxon>Pseudomonadati</taxon>
        <taxon>Pseudomonadota</taxon>
        <taxon>Alphaproteobacteria</taxon>
        <taxon>Rhodospirillales</taxon>
        <taxon>Thalassospiraceae</taxon>
        <taxon>Thalassospira</taxon>
    </lineage>
</organism>
<evidence type="ECO:0000259" key="2">
    <source>
        <dbReference type="Pfam" id="PF00582"/>
    </source>
</evidence>
<comment type="similarity">
    <text evidence="1">Belongs to the universal stress protein A family.</text>
</comment>
<sequence length="148" mass="16119">MSQTPSVKPILIGYDGTEAADRAVQFTANRAAAEGCPVHVIYVLEWSPYSFLSAQELEERHQRRTEELSRAEATLAPALRVFTDRNIPMTYEVRYGHSGELICQIAKEKKATQIVLGRKGGTALGARLLGSLALTLVQASPVPVTVVP</sequence>
<dbReference type="AlphaFoldDB" id="A0A154KYP6"/>
<dbReference type="Proteomes" id="UP000252266">
    <property type="component" value="Unassembled WGS sequence"/>
</dbReference>
<accession>A0A154KYP6</accession>
<proteinExistence type="inferred from homology"/>
<feature type="domain" description="UspA" evidence="2">
    <location>
        <begin position="8"/>
        <end position="148"/>
    </location>
</feature>
<reference evidence="4 5" key="2">
    <citation type="submission" date="2017-08" db="EMBL/GenBank/DDBJ databases">
        <authorList>
            <person name="de Groot N.N."/>
        </authorList>
    </citation>
    <scope>NUCLEOTIDE SEQUENCE [LARGE SCALE GENOMIC DNA]</scope>
    <source>
        <strain evidence="4 5">USBA 78</strain>
    </source>
</reference>
<gene>
    <name evidence="4" type="ORF">SAMN05428964_11038</name>
    <name evidence="3" type="ORF">TH44_22010</name>
</gene>
<evidence type="ECO:0000313" key="5">
    <source>
        <dbReference type="Proteomes" id="UP000219068"/>
    </source>
</evidence>
<dbReference type="Pfam" id="PF00582">
    <property type="entry name" value="Usp"/>
    <property type="match status" value="1"/>
</dbReference>
<dbReference type="CDD" id="cd00293">
    <property type="entry name" value="USP-like"/>
    <property type="match status" value="1"/>
</dbReference>
<evidence type="ECO:0000313" key="3">
    <source>
        <dbReference type="EMBL" id="RCK44841.1"/>
    </source>
</evidence>
<dbReference type="InterPro" id="IPR006015">
    <property type="entry name" value="Universal_stress_UspA"/>
</dbReference>
<dbReference type="SUPFAM" id="SSF52402">
    <property type="entry name" value="Adenine nucleotide alpha hydrolases-like"/>
    <property type="match status" value="1"/>
</dbReference>
<reference evidence="3 6" key="1">
    <citation type="submission" date="2014-07" db="EMBL/GenBank/DDBJ databases">
        <title>Draft genome sequence of Thalassospira xiamenensis IB13.</title>
        <authorList>
            <person name="Lai Q."/>
            <person name="Shao Z."/>
        </authorList>
    </citation>
    <scope>NUCLEOTIDE SEQUENCE [LARGE SCALE GENOMIC DNA]</scope>
    <source>
        <strain evidence="3 6">IB13</strain>
    </source>
</reference>
<dbReference type="PANTHER" id="PTHR46268">
    <property type="entry name" value="STRESS RESPONSE PROTEIN NHAX"/>
    <property type="match status" value="1"/>
</dbReference>
<evidence type="ECO:0000256" key="1">
    <source>
        <dbReference type="ARBA" id="ARBA00008791"/>
    </source>
</evidence>
<dbReference type="EMBL" id="JPWJ01000016">
    <property type="protein sequence ID" value="RCK44841.1"/>
    <property type="molecule type" value="Genomic_DNA"/>
</dbReference>
<name>A0A154KYP6_9PROT</name>
<evidence type="ECO:0000313" key="4">
    <source>
        <dbReference type="EMBL" id="SOC30738.1"/>
    </source>
</evidence>
<dbReference type="InterPro" id="IPR014729">
    <property type="entry name" value="Rossmann-like_a/b/a_fold"/>
</dbReference>
<dbReference type="Gene3D" id="3.40.50.620">
    <property type="entry name" value="HUPs"/>
    <property type="match status" value="1"/>
</dbReference>
<dbReference type="Proteomes" id="UP000219068">
    <property type="component" value="Unassembled WGS sequence"/>
</dbReference>
<protein>
    <submittedName>
        <fullName evidence="3 4">Universal stress protein</fullName>
    </submittedName>
</protein>
<evidence type="ECO:0000313" key="6">
    <source>
        <dbReference type="Proteomes" id="UP000252266"/>
    </source>
</evidence>
<dbReference type="EMBL" id="OBMM01000010">
    <property type="protein sequence ID" value="SOC30738.1"/>
    <property type="molecule type" value="Genomic_DNA"/>
</dbReference>
<dbReference type="PANTHER" id="PTHR46268:SF6">
    <property type="entry name" value="UNIVERSAL STRESS PROTEIN UP12"/>
    <property type="match status" value="1"/>
</dbReference>
<dbReference type="PRINTS" id="PR01438">
    <property type="entry name" value="UNVRSLSTRESS"/>
</dbReference>